<gene>
    <name evidence="4" type="ORF">BZG36_03485</name>
</gene>
<sequence length="327" mass="36164">MAFLYTVIRIALLAVSVAVLVLQGVTSAISNQNLDTGSLYSFSDIPPFAVYLIAGISVAVSLGVIFLGYKHKEPFVDSSERLLVGLMGLIWLIFTVVILVIDGGLKSSVSTSNTSQQNEYNTLWYTTRILCILATIVYILCFAAIYAVVLLERRKADIPDDITSINLPSRHSFTLTDDKMGFRDGYSSVPTSVYDNLSPTLSPQQINYYRSPRAVAQEPRRGYFGTQFSDSNSLDWARLDYGASTELPEIPIVSGREDDYLPPPDNSSMPIQQSTLPFRTPKSYPAIPFDTAPQPSTTPPDPIRDTMAYLLAPPRRGELRRSRSVVT</sequence>
<feature type="transmembrane region" description="Helical" evidence="2">
    <location>
        <begin position="81"/>
        <end position="105"/>
    </location>
</feature>
<dbReference type="EMBL" id="MVBO01000126">
    <property type="protein sequence ID" value="OZJ02778.1"/>
    <property type="molecule type" value="Genomic_DNA"/>
</dbReference>
<evidence type="ECO:0000256" key="2">
    <source>
        <dbReference type="SAM" id="Phobius"/>
    </source>
</evidence>
<dbReference type="AlphaFoldDB" id="A0A261XWS7"/>
<dbReference type="Proteomes" id="UP000242875">
    <property type="component" value="Unassembled WGS sequence"/>
</dbReference>
<proteinExistence type="predicted"/>
<evidence type="ECO:0000313" key="5">
    <source>
        <dbReference type="Proteomes" id="UP000242875"/>
    </source>
</evidence>
<feature type="transmembrane region" description="Helical" evidence="2">
    <location>
        <begin position="48"/>
        <end position="69"/>
    </location>
</feature>
<evidence type="ECO:0008006" key="6">
    <source>
        <dbReference type="Google" id="ProtNLM"/>
    </source>
</evidence>
<comment type="caution">
    <text evidence="4">The sequence shown here is derived from an EMBL/GenBank/DDBJ whole genome shotgun (WGS) entry which is preliminary data.</text>
</comment>
<keyword evidence="2" id="KW-0472">Membrane</keyword>
<keyword evidence="5" id="KW-1185">Reference proteome</keyword>
<feature type="transmembrane region" description="Helical" evidence="2">
    <location>
        <begin position="125"/>
        <end position="149"/>
    </location>
</feature>
<keyword evidence="3" id="KW-0732">Signal</keyword>
<name>A0A261XWS7_9FUNG</name>
<feature type="chain" id="PRO_5012379249" description="MARVEL domain-containing protein" evidence="3">
    <location>
        <begin position="29"/>
        <end position="327"/>
    </location>
</feature>
<organism evidence="4 5">
    <name type="scientific">Bifiguratus adelaidae</name>
    <dbReference type="NCBI Taxonomy" id="1938954"/>
    <lineage>
        <taxon>Eukaryota</taxon>
        <taxon>Fungi</taxon>
        <taxon>Fungi incertae sedis</taxon>
        <taxon>Mucoromycota</taxon>
        <taxon>Mucoromycotina</taxon>
        <taxon>Endogonomycetes</taxon>
        <taxon>Endogonales</taxon>
        <taxon>Endogonales incertae sedis</taxon>
        <taxon>Bifiguratus</taxon>
    </lineage>
</organism>
<feature type="signal peptide" evidence="3">
    <location>
        <begin position="1"/>
        <end position="28"/>
    </location>
</feature>
<accession>A0A261XWS7</accession>
<keyword evidence="2" id="KW-1133">Transmembrane helix</keyword>
<protein>
    <recommendedName>
        <fullName evidence="6">MARVEL domain-containing protein</fullName>
    </recommendedName>
</protein>
<reference evidence="4 5" key="1">
    <citation type="journal article" date="2017" name="Mycologia">
        <title>Bifiguratus adelaidae, gen. et sp. nov., a new member of Mucoromycotina in endophytic and soil-dwelling habitats.</title>
        <authorList>
            <person name="Torres-Cruz T.J."/>
            <person name="Billingsley Tobias T.L."/>
            <person name="Almatruk M."/>
            <person name="Hesse C."/>
            <person name="Kuske C.R."/>
            <person name="Desiro A."/>
            <person name="Benucci G.M."/>
            <person name="Bonito G."/>
            <person name="Stajich J.E."/>
            <person name="Dunlap C."/>
            <person name="Arnold A.E."/>
            <person name="Porras-Alfaro A."/>
        </authorList>
    </citation>
    <scope>NUCLEOTIDE SEQUENCE [LARGE SCALE GENOMIC DNA]</scope>
    <source>
        <strain evidence="4 5">AZ0501</strain>
    </source>
</reference>
<feature type="region of interest" description="Disordered" evidence="1">
    <location>
        <begin position="264"/>
        <end position="307"/>
    </location>
</feature>
<evidence type="ECO:0000313" key="4">
    <source>
        <dbReference type="EMBL" id="OZJ02778.1"/>
    </source>
</evidence>
<feature type="compositionally biased region" description="Polar residues" evidence="1">
    <location>
        <begin position="266"/>
        <end position="277"/>
    </location>
</feature>
<evidence type="ECO:0000256" key="3">
    <source>
        <dbReference type="SAM" id="SignalP"/>
    </source>
</evidence>
<keyword evidence="2" id="KW-0812">Transmembrane</keyword>
<evidence type="ECO:0000256" key="1">
    <source>
        <dbReference type="SAM" id="MobiDB-lite"/>
    </source>
</evidence>